<dbReference type="Proteomes" id="UP000828251">
    <property type="component" value="Unassembled WGS sequence"/>
</dbReference>
<dbReference type="GO" id="GO:0003676">
    <property type="term" value="F:nucleic acid binding"/>
    <property type="evidence" value="ECO:0007669"/>
    <property type="project" value="InterPro"/>
</dbReference>
<evidence type="ECO:0000256" key="1">
    <source>
        <dbReference type="SAM" id="MobiDB-lite"/>
    </source>
</evidence>
<keyword evidence="4" id="KW-1185">Reference proteome</keyword>
<organism evidence="3 4">
    <name type="scientific">Gossypium stocksii</name>
    <dbReference type="NCBI Taxonomy" id="47602"/>
    <lineage>
        <taxon>Eukaryota</taxon>
        <taxon>Viridiplantae</taxon>
        <taxon>Streptophyta</taxon>
        <taxon>Embryophyta</taxon>
        <taxon>Tracheophyta</taxon>
        <taxon>Spermatophyta</taxon>
        <taxon>Magnoliopsida</taxon>
        <taxon>eudicotyledons</taxon>
        <taxon>Gunneridae</taxon>
        <taxon>Pentapetalae</taxon>
        <taxon>rosids</taxon>
        <taxon>malvids</taxon>
        <taxon>Malvales</taxon>
        <taxon>Malvaceae</taxon>
        <taxon>Malvoideae</taxon>
        <taxon>Gossypium</taxon>
    </lineage>
</organism>
<comment type="caution">
    <text evidence="3">The sequence shown here is derived from an EMBL/GenBank/DDBJ whole genome shotgun (WGS) entry which is preliminary data.</text>
</comment>
<evidence type="ECO:0000313" key="4">
    <source>
        <dbReference type="Proteomes" id="UP000828251"/>
    </source>
</evidence>
<name>A0A9D3VW76_9ROSI</name>
<feature type="domain" description="RNase H type-1" evidence="2">
    <location>
        <begin position="8"/>
        <end position="45"/>
    </location>
</feature>
<dbReference type="GO" id="GO:0004523">
    <property type="term" value="F:RNA-DNA hybrid ribonuclease activity"/>
    <property type="evidence" value="ECO:0007669"/>
    <property type="project" value="InterPro"/>
</dbReference>
<evidence type="ECO:0000313" key="3">
    <source>
        <dbReference type="EMBL" id="KAH1097586.1"/>
    </source>
</evidence>
<reference evidence="3 4" key="1">
    <citation type="journal article" date="2021" name="Plant Biotechnol. J.">
        <title>Multi-omics assisted identification of the key and species-specific regulatory components of drought-tolerant mechanisms in Gossypium stocksii.</title>
        <authorList>
            <person name="Yu D."/>
            <person name="Ke L."/>
            <person name="Zhang D."/>
            <person name="Wu Y."/>
            <person name="Sun Y."/>
            <person name="Mei J."/>
            <person name="Sun J."/>
            <person name="Sun Y."/>
        </authorList>
    </citation>
    <scope>NUCLEOTIDE SEQUENCE [LARGE SCALE GENOMIC DNA]</scope>
    <source>
        <strain evidence="4">cv. E1</strain>
        <tissue evidence="3">Leaf</tissue>
    </source>
</reference>
<feature type="region of interest" description="Disordered" evidence="1">
    <location>
        <begin position="66"/>
        <end position="102"/>
    </location>
</feature>
<proteinExistence type="predicted"/>
<dbReference type="EMBL" id="JAIQCV010000005">
    <property type="protein sequence ID" value="KAH1097586.1"/>
    <property type="molecule type" value="Genomic_DNA"/>
</dbReference>
<sequence length="102" mass="11683">MVKEKLENISSETLVRKIQEVCGSFQFVKFQHVTREGNKVTDWLVCSYPYSNSELDNIEIPNLQKESNATTTNYDHDYDPTCQHNTIGHPTVKDGDQFTTSP</sequence>
<evidence type="ECO:0000259" key="2">
    <source>
        <dbReference type="Pfam" id="PF13456"/>
    </source>
</evidence>
<dbReference type="AlphaFoldDB" id="A0A9D3VW76"/>
<gene>
    <name evidence="3" type="ORF">J1N35_014507</name>
</gene>
<protein>
    <recommendedName>
        <fullName evidence="2">RNase H type-1 domain-containing protein</fullName>
    </recommendedName>
</protein>
<dbReference type="InterPro" id="IPR002156">
    <property type="entry name" value="RNaseH_domain"/>
</dbReference>
<accession>A0A9D3VW76</accession>
<dbReference type="Pfam" id="PF13456">
    <property type="entry name" value="RVT_3"/>
    <property type="match status" value="1"/>
</dbReference>